<sequence length="210" mass="23233">MRVALVTSERMPQDNWHDADSALLAAELERLGVTVDTPAWENEENSTDWADYDVLVLQSPWSMWRKLAEFDQWLAEREADGSRMLNPPDVLRIGSSKRYLTTLAEAGVVTVPTIILGPDAREQILRAYPRRSASRRTVVIKPLSSGGALDTREFTAERLEEAVAHAANLIDPETDPGLLLLEVEAVAPVKFFTLHPERAAAFAQAIDSGA</sequence>
<dbReference type="PANTHER" id="PTHR39217">
    <property type="match status" value="1"/>
</dbReference>
<evidence type="ECO:0000313" key="2">
    <source>
        <dbReference type="Proteomes" id="UP000249341"/>
    </source>
</evidence>
<keyword evidence="2" id="KW-1185">Reference proteome</keyword>
<dbReference type="InterPro" id="IPR053191">
    <property type="entry name" value="DcsG_Biosynth_Enzyme"/>
</dbReference>
<accession>A0A327Z7S6</accession>
<comment type="caution">
    <text evidence="1">The sequence shown here is derived from an EMBL/GenBank/DDBJ whole genome shotgun (WGS) entry which is preliminary data.</text>
</comment>
<dbReference type="EMBL" id="QLMJ01000011">
    <property type="protein sequence ID" value="RAK34418.1"/>
    <property type="molecule type" value="Genomic_DNA"/>
</dbReference>
<gene>
    <name evidence="1" type="ORF">B0I29_11117</name>
</gene>
<dbReference type="AlphaFoldDB" id="A0A327Z7S6"/>
<reference evidence="1 2" key="1">
    <citation type="submission" date="2018-06" db="EMBL/GenBank/DDBJ databases">
        <title>Genomic Encyclopedia of Type Strains, Phase III (KMG-III): the genomes of soil and plant-associated and newly described type strains.</title>
        <authorList>
            <person name="Whitman W."/>
        </authorList>
    </citation>
    <scope>NUCLEOTIDE SEQUENCE [LARGE SCALE GENOMIC DNA]</scope>
    <source>
        <strain evidence="1 2">CGMCC 4.7090</strain>
    </source>
</reference>
<dbReference type="OrthoDB" id="3373978at2"/>
<evidence type="ECO:0008006" key="3">
    <source>
        <dbReference type="Google" id="ProtNLM"/>
    </source>
</evidence>
<dbReference type="RefSeq" id="WP_111651100.1">
    <property type="nucleotide sequence ID" value="NZ_JACHWI010000011.1"/>
</dbReference>
<dbReference type="PANTHER" id="PTHR39217:SF1">
    <property type="entry name" value="GLUTATHIONE SYNTHETASE"/>
    <property type="match status" value="1"/>
</dbReference>
<proteinExistence type="predicted"/>
<evidence type="ECO:0000313" key="1">
    <source>
        <dbReference type="EMBL" id="RAK34418.1"/>
    </source>
</evidence>
<protein>
    <recommendedName>
        <fullName evidence="3">Glutathione synthetase-like protein</fullName>
    </recommendedName>
</protein>
<name>A0A327Z7S6_9ACTN</name>
<dbReference type="Proteomes" id="UP000249341">
    <property type="component" value="Unassembled WGS sequence"/>
</dbReference>
<organism evidence="1 2">
    <name type="scientific">Actinoplanes lutulentus</name>
    <dbReference type="NCBI Taxonomy" id="1287878"/>
    <lineage>
        <taxon>Bacteria</taxon>
        <taxon>Bacillati</taxon>
        <taxon>Actinomycetota</taxon>
        <taxon>Actinomycetes</taxon>
        <taxon>Micromonosporales</taxon>
        <taxon>Micromonosporaceae</taxon>
        <taxon>Actinoplanes</taxon>
    </lineage>
</organism>